<feature type="compositionally biased region" description="Basic and acidic residues" evidence="1">
    <location>
        <begin position="53"/>
        <end position="70"/>
    </location>
</feature>
<comment type="caution">
    <text evidence="3">The sequence shown here is derived from an EMBL/GenBank/DDBJ whole genome shotgun (WGS) entry which is preliminary data.</text>
</comment>
<evidence type="ECO:0000256" key="2">
    <source>
        <dbReference type="SAM" id="SignalP"/>
    </source>
</evidence>
<organism evidence="3 4">
    <name type="scientific">Promicromonospora alba</name>
    <dbReference type="NCBI Taxonomy" id="1616110"/>
    <lineage>
        <taxon>Bacteria</taxon>
        <taxon>Bacillati</taxon>
        <taxon>Actinomycetota</taxon>
        <taxon>Actinomycetes</taxon>
        <taxon>Micrococcales</taxon>
        <taxon>Promicromonosporaceae</taxon>
        <taxon>Promicromonospora</taxon>
    </lineage>
</organism>
<evidence type="ECO:0000313" key="4">
    <source>
        <dbReference type="Proteomes" id="UP001596011"/>
    </source>
</evidence>
<dbReference type="Proteomes" id="UP001596011">
    <property type="component" value="Unassembled WGS sequence"/>
</dbReference>
<dbReference type="RefSeq" id="WP_377137370.1">
    <property type="nucleotide sequence ID" value="NZ_JBHSFI010000005.1"/>
</dbReference>
<evidence type="ECO:0000256" key="1">
    <source>
        <dbReference type="SAM" id="MobiDB-lite"/>
    </source>
</evidence>
<feature type="signal peptide" evidence="2">
    <location>
        <begin position="1"/>
        <end position="31"/>
    </location>
</feature>
<keyword evidence="2" id="KW-0732">Signal</keyword>
<sequence>MNQLHNTTWGIAGRRLVIVLAAAVLATAGCAATDSGVGGEQQAGSVAEPTADAGERPPEGEPGESEERAPADSGGGTFCVKLEESGDAFSMESLDGDPGEIDELVNSMRELAAVAPGEIKAPMDTAVDFYEKVADVYVTKDEDAIAEIQGEAEAMVLAAEEVGDWVATNCPDLDVDLATGGGSGE</sequence>
<dbReference type="EMBL" id="JBHSFI010000005">
    <property type="protein sequence ID" value="MFC4630042.1"/>
    <property type="molecule type" value="Genomic_DNA"/>
</dbReference>
<gene>
    <name evidence="3" type="ORF">ACFO6V_17460</name>
</gene>
<protein>
    <submittedName>
        <fullName evidence="3">Uncharacterized protein</fullName>
    </submittedName>
</protein>
<feature type="region of interest" description="Disordered" evidence="1">
    <location>
        <begin position="33"/>
        <end position="77"/>
    </location>
</feature>
<reference evidence="4" key="1">
    <citation type="journal article" date="2019" name="Int. J. Syst. Evol. Microbiol.">
        <title>The Global Catalogue of Microorganisms (GCM) 10K type strain sequencing project: providing services to taxonomists for standard genome sequencing and annotation.</title>
        <authorList>
            <consortium name="The Broad Institute Genomics Platform"/>
            <consortium name="The Broad Institute Genome Sequencing Center for Infectious Disease"/>
            <person name="Wu L."/>
            <person name="Ma J."/>
        </authorList>
    </citation>
    <scope>NUCLEOTIDE SEQUENCE [LARGE SCALE GENOMIC DNA]</scope>
    <source>
        <strain evidence="4">CCUG 42722</strain>
    </source>
</reference>
<name>A0ABV9HJP6_9MICO</name>
<keyword evidence="4" id="KW-1185">Reference proteome</keyword>
<feature type="chain" id="PRO_5046124269" evidence="2">
    <location>
        <begin position="32"/>
        <end position="185"/>
    </location>
</feature>
<accession>A0ABV9HJP6</accession>
<evidence type="ECO:0000313" key="3">
    <source>
        <dbReference type="EMBL" id="MFC4630042.1"/>
    </source>
</evidence>
<proteinExistence type="predicted"/>